<dbReference type="GO" id="GO:0009813">
    <property type="term" value="P:flavonoid biosynthetic process"/>
    <property type="evidence" value="ECO:0007669"/>
    <property type="project" value="UniProtKB-KW"/>
</dbReference>
<comment type="similarity">
    <text evidence="1">Belongs to the UDP-glycosyltransferase family.</text>
</comment>
<dbReference type="PANTHER" id="PTHR11926">
    <property type="entry name" value="GLUCOSYL/GLUCURONOSYL TRANSFERASES"/>
    <property type="match status" value="1"/>
</dbReference>
<dbReference type="Gene3D" id="3.40.50.2000">
    <property type="entry name" value="Glycogen Phosphorylase B"/>
    <property type="match status" value="2"/>
</dbReference>
<name>A0AAV6IXE0_9ERIC</name>
<dbReference type="CDD" id="cd03784">
    <property type="entry name" value="GT1_Gtf-like"/>
    <property type="match status" value="1"/>
</dbReference>
<dbReference type="FunFam" id="3.40.50.2000:FF:000065">
    <property type="entry name" value="Glycosyltransferase"/>
    <property type="match status" value="1"/>
</dbReference>
<evidence type="ECO:0000256" key="2">
    <source>
        <dbReference type="ARBA" id="ARBA00022676"/>
    </source>
</evidence>
<organism evidence="5 6">
    <name type="scientific">Rhododendron griersonianum</name>
    <dbReference type="NCBI Taxonomy" id="479676"/>
    <lineage>
        <taxon>Eukaryota</taxon>
        <taxon>Viridiplantae</taxon>
        <taxon>Streptophyta</taxon>
        <taxon>Embryophyta</taxon>
        <taxon>Tracheophyta</taxon>
        <taxon>Spermatophyta</taxon>
        <taxon>Magnoliopsida</taxon>
        <taxon>eudicotyledons</taxon>
        <taxon>Gunneridae</taxon>
        <taxon>Pentapetalae</taxon>
        <taxon>asterids</taxon>
        <taxon>Ericales</taxon>
        <taxon>Ericaceae</taxon>
        <taxon>Ericoideae</taxon>
        <taxon>Rhodoreae</taxon>
        <taxon>Rhododendron</taxon>
    </lineage>
</organism>
<dbReference type="SUPFAM" id="SSF53756">
    <property type="entry name" value="UDP-Glycosyltransferase/glycogen phosphorylase"/>
    <property type="match status" value="1"/>
</dbReference>
<evidence type="ECO:0000256" key="1">
    <source>
        <dbReference type="ARBA" id="ARBA00009995"/>
    </source>
</evidence>
<sequence>MDGQETELPPHVLIFPYPAQGHVSPMLKLAELLCHAGLHVTFLVTHFTHRHLLRNSTTLISRLTGYSGFRFEAIPDGLPEDDLRSGDRVMELFRSFRVTAKPLLRELLGSDGGKDSGWGRKRASCIIADGILSFAIDVGEEVGIPVIIFRTNSACAFWAFFCGPKLIEAGEIPFQGNNMDVAIKCVPGMDGFLRQRDLPSFYRVRDAANQDLQILLSETLKTTRARALILNTFEDLEGPVLAQIRSQCPQVYAVGPLHAHIKVRLASPSSSNGMWEEDTSCMAWLDAQPPKSVIYVSFGSITMMERDQLMEFLHGLVCSEKRFLLVIRPDSVMMGKDWIF</sequence>
<gene>
    <name evidence="5" type="ORF">RHGRI_027582</name>
</gene>
<dbReference type="AlphaFoldDB" id="A0AAV6IXE0"/>
<dbReference type="GO" id="GO:0080043">
    <property type="term" value="F:quercetin 3-O-glucosyltransferase activity"/>
    <property type="evidence" value="ECO:0007669"/>
    <property type="project" value="TreeGrafter"/>
</dbReference>
<dbReference type="InterPro" id="IPR002213">
    <property type="entry name" value="UDP_glucos_trans"/>
</dbReference>
<accession>A0AAV6IXE0</accession>
<evidence type="ECO:0000256" key="3">
    <source>
        <dbReference type="ARBA" id="ARBA00022679"/>
    </source>
</evidence>
<evidence type="ECO:0000313" key="5">
    <source>
        <dbReference type="EMBL" id="KAG5533456.1"/>
    </source>
</evidence>
<evidence type="ECO:0000313" key="6">
    <source>
        <dbReference type="Proteomes" id="UP000823749"/>
    </source>
</evidence>
<dbReference type="EMBL" id="JACTNZ010000009">
    <property type="protein sequence ID" value="KAG5533456.1"/>
    <property type="molecule type" value="Genomic_DNA"/>
</dbReference>
<proteinExistence type="inferred from homology"/>
<reference evidence="5" key="1">
    <citation type="submission" date="2020-08" db="EMBL/GenBank/DDBJ databases">
        <title>Plant Genome Project.</title>
        <authorList>
            <person name="Zhang R.-G."/>
        </authorList>
    </citation>
    <scope>NUCLEOTIDE SEQUENCE</scope>
    <source>
        <strain evidence="5">WSP0</strain>
        <tissue evidence="5">Leaf</tissue>
    </source>
</reference>
<comment type="caution">
    <text evidence="5">The sequence shown here is derived from an EMBL/GenBank/DDBJ whole genome shotgun (WGS) entry which is preliminary data.</text>
</comment>
<dbReference type="Proteomes" id="UP000823749">
    <property type="component" value="Chromosome 9"/>
</dbReference>
<keyword evidence="6" id="KW-1185">Reference proteome</keyword>
<evidence type="ECO:0000256" key="4">
    <source>
        <dbReference type="ARBA" id="ARBA00023241"/>
    </source>
</evidence>
<keyword evidence="3" id="KW-0808">Transferase</keyword>
<keyword evidence="2" id="KW-0328">Glycosyltransferase</keyword>
<dbReference type="GO" id="GO:0080044">
    <property type="term" value="F:quercetin 7-O-glucosyltransferase activity"/>
    <property type="evidence" value="ECO:0007669"/>
    <property type="project" value="TreeGrafter"/>
</dbReference>
<keyword evidence="4" id="KW-0284">Flavonoid biosynthesis</keyword>
<dbReference type="PANTHER" id="PTHR11926:SF1392">
    <property type="entry name" value="GLYCOSYLTRANSFERASE"/>
    <property type="match status" value="1"/>
</dbReference>
<protein>
    <submittedName>
        <fullName evidence="5">Uncharacterized protein</fullName>
    </submittedName>
</protein>